<dbReference type="FunFam" id="3.40.50.1100:FF:000005">
    <property type="entry name" value="Threonine dehydratase catabolic"/>
    <property type="match status" value="1"/>
</dbReference>
<dbReference type="Pfam" id="PF00291">
    <property type="entry name" value="PALP"/>
    <property type="match status" value="1"/>
</dbReference>
<dbReference type="AlphaFoldDB" id="A0A292PN81"/>
<keyword evidence="4" id="KW-0456">Lyase</keyword>
<dbReference type="GO" id="GO:0005524">
    <property type="term" value="F:ATP binding"/>
    <property type="evidence" value="ECO:0007669"/>
    <property type="project" value="TreeGrafter"/>
</dbReference>
<evidence type="ECO:0000256" key="1">
    <source>
        <dbReference type="ARBA" id="ARBA00001933"/>
    </source>
</evidence>
<evidence type="ECO:0000256" key="3">
    <source>
        <dbReference type="ARBA" id="ARBA00022898"/>
    </source>
</evidence>
<evidence type="ECO:0000313" key="6">
    <source>
        <dbReference type="EMBL" id="CUS08231.1"/>
    </source>
</evidence>
<dbReference type="InterPro" id="IPR001926">
    <property type="entry name" value="TrpB-like_PALP"/>
</dbReference>
<comment type="similarity">
    <text evidence="2">Belongs to the serine/threonine dehydratase family.</text>
</comment>
<dbReference type="GO" id="GO:0008721">
    <property type="term" value="F:D-serine ammonia-lyase activity"/>
    <property type="evidence" value="ECO:0007669"/>
    <property type="project" value="TreeGrafter"/>
</dbReference>
<evidence type="ECO:0000256" key="2">
    <source>
        <dbReference type="ARBA" id="ARBA00010869"/>
    </source>
</evidence>
<dbReference type="Gene3D" id="3.40.50.1100">
    <property type="match status" value="2"/>
</dbReference>
<dbReference type="GO" id="GO:0030170">
    <property type="term" value="F:pyridoxal phosphate binding"/>
    <property type="evidence" value="ECO:0007669"/>
    <property type="project" value="TreeGrafter"/>
</dbReference>
<dbReference type="GO" id="GO:0003941">
    <property type="term" value="F:L-serine ammonia-lyase activity"/>
    <property type="evidence" value="ECO:0007669"/>
    <property type="project" value="TreeGrafter"/>
</dbReference>
<gene>
    <name evidence="6" type="ORF">GSTUAT00007710001</name>
</gene>
<dbReference type="EMBL" id="LN891143">
    <property type="protein sequence ID" value="CUS08231.1"/>
    <property type="molecule type" value="Genomic_DNA"/>
</dbReference>
<dbReference type="PANTHER" id="PTHR43050:SF1">
    <property type="entry name" value="SERINE RACEMASE"/>
    <property type="match status" value="1"/>
</dbReference>
<sequence>MSSVQLPLSRGSVLEAHELIRSLIHRTPVFTSTTLSKLASSGDTNVNLLFKCENLQKIGAFKIRGATHALARLTDEELRKGVVTHSSGNHAQALAFAAREASSARGFKISCYVVMPRISTPSKIAATEGYGAQVVFSGPTSAEREAEVRVVRERTGAVLVPPYDHPHIILGQGTMAVELAEQAEKELGMPLAAIIAPCGGGGMLAGVAVACKGTGVKVFGAEPREGADDAWRGLRDGERVDSVKSLTIADGLRTPVGLVNWGVISDRSYVSGVYTVSEEEIKLAMKLVLERMKILIEPSSAVPVAVALYNSEFREEMQKLAQGKVVNLGIIISGGNTTIDRIIELFGAKN</sequence>
<evidence type="ECO:0000259" key="5">
    <source>
        <dbReference type="Pfam" id="PF00291"/>
    </source>
</evidence>
<dbReference type="SUPFAM" id="SSF53686">
    <property type="entry name" value="Tryptophan synthase beta subunit-like PLP-dependent enzymes"/>
    <property type="match status" value="1"/>
</dbReference>
<feature type="domain" description="Tryptophan synthase beta chain-like PALP" evidence="5">
    <location>
        <begin position="22"/>
        <end position="312"/>
    </location>
</feature>
<dbReference type="GO" id="GO:0000287">
    <property type="term" value="F:magnesium ion binding"/>
    <property type="evidence" value="ECO:0007669"/>
    <property type="project" value="TreeGrafter"/>
</dbReference>
<dbReference type="GO" id="GO:0018114">
    <property type="term" value="F:threonine racemase activity"/>
    <property type="evidence" value="ECO:0007669"/>
    <property type="project" value="TreeGrafter"/>
</dbReference>
<comment type="cofactor">
    <cofactor evidence="1">
        <name>pyridoxal 5'-phosphate</name>
        <dbReference type="ChEBI" id="CHEBI:597326"/>
    </cofactor>
</comment>
<reference evidence="6" key="1">
    <citation type="submission" date="2015-10" db="EMBL/GenBank/DDBJ databases">
        <authorList>
            <person name="Regsiter A."/>
            <person name="william w."/>
        </authorList>
    </citation>
    <scope>NUCLEOTIDE SEQUENCE</scope>
    <source>
        <strain evidence="6">Montdore</strain>
    </source>
</reference>
<dbReference type="InterPro" id="IPR036052">
    <property type="entry name" value="TrpB-like_PALP_sf"/>
</dbReference>
<dbReference type="PANTHER" id="PTHR43050">
    <property type="entry name" value="SERINE / THREONINE RACEMASE FAMILY MEMBER"/>
    <property type="match status" value="1"/>
</dbReference>
<name>A0A292PN81_9PEZI</name>
<accession>A0A292PN81</accession>
<proteinExistence type="inferred from homology"/>
<evidence type="ECO:0000256" key="4">
    <source>
        <dbReference type="ARBA" id="ARBA00023239"/>
    </source>
</evidence>
<dbReference type="CDD" id="cd01562">
    <property type="entry name" value="Thr-dehyd"/>
    <property type="match status" value="1"/>
</dbReference>
<keyword evidence="7" id="KW-1185">Reference proteome</keyword>
<organism evidence="6 7">
    <name type="scientific">Tuber aestivum</name>
    <name type="common">summer truffle</name>
    <dbReference type="NCBI Taxonomy" id="59557"/>
    <lineage>
        <taxon>Eukaryota</taxon>
        <taxon>Fungi</taxon>
        <taxon>Dikarya</taxon>
        <taxon>Ascomycota</taxon>
        <taxon>Pezizomycotina</taxon>
        <taxon>Pezizomycetes</taxon>
        <taxon>Pezizales</taxon>
        <taxon>Tuberaceae</taxon>
        <taxon>Tuber</taxon>
    </lineage>
</organism>
<dbReference type="Proteomes" id="UP001412239">
    <property type="component" value="Unassembled WGS sequence"/>
</dbReference>
<evidence type="ECO:0000313" key="7">
    <source>
        <dbReference type="Proteomes" id="UP001412239"/>
    </source>
</evidence>
<protein>
    <recommendedName>
        <fullName evidence="5">Tryptophan synthase beta chain-like PALP domain-containing protein</fullName>
    </recommendedName>
</protein>
<dbReference type="GO" id="GO:0030378">
    <property type="term" value="F:serine racemase activity"/>
    <property type="evidence" value="ECO:0007669"/>
    <property type="project" value="TreeGrafter"/>
</dbReference>
<keyword evidence="3" id="KW-0663">Pyridoxal phosphate</keyword>